<comment type="caution">
    <text evidence="1">The sequence shown here is derived from an EMBL/GenBank/DDBJ whole genome shotgun (WGS) entry which is preliminary data.</text>
</comment>
<dbReference type="PANTHER" id="PTHR42976:SF1">
    <property type="entry name" value="GH18 DOMAIN-CONTAINING PROTEIN-RELATED"/>
    <property type="match status" value="1"/>
</dbReference>
<reference evidence="1 2" key="1">
    <citation type="submission" date="2017-03" db="EMBL/GenBank/DDBJ databases">
        <title>Genome Survey of Euroglyphus maynei.</title>
        <authorList>
            <person name="Arlian L.G."/>
            <person name="Morgan M.S."/>
            <person name="Rider S.D."/>
        </authorList>
    </citation>
    <scope>NUCLEOTIDE SEQUENCE [LARGE SCALE GENOMIC DNA]</scope>
    <source>
        <strain evidence="1">Arlian Lab</strain>
        <tissue evidence="1">Whole body</tissue>
    </source>
</reference>
<dbReference type="OrthoDB" id="6498260at2759"/>
<dbReference type="SUPFAM" id="SSF51445">
    <property type="entry name" value="(Trans)glycosidases"/>
    <property type="match status" value="1"/>
</dbReference>
<accession>A0A1Y3B3Y4</accession>
<dbReference type="Gene3D" id="3.20.20.80">
    <property type="entry name" value="Glycosidases"/>
    <property type="match status" value="1"/>
</dbReference>
<dbReference type="PANTHER" id="PTHR42976">
    <property type="entry name" value="BIFUNCTIONAL CHITINASE/LYSOZYME-RELATED"/>
    <property type="match status" value="1"/>
</dbReference>
<dbReference type="Proteomes" id="UP000194236">
    <property type="component" value="Unassembled WGS sequence"/>
</dbReference>
<organism evidence="1 2">
    <name type="scientific">Euroglyphus maynei</name>
    <name type="common">Mayne's house dust mite</name>
    <dbReference type="NCBI Taxonomy" id="6958"/>
    <lineage>
        <taxon>Eukaryota</taxon>
        <taxon>Metazoa</taxon>
        <taxon>Ecdysozoa</taxon>
        <taxon>Arthropoda</taxon>
        <taxon>Chelicerata</taxon>
        <taxon>Arachnida</taxon>
        <taxon>Acari</taxon>
        <taxon>Acariformes</taxon>
        <taxon>Sarcoptiformes</taxon>
        <taxon>Astigmata</taxon>
        <taxon>Psoroptidia</taxon>
        <taxon>Analgoidea</taxon>
        <taxon>Pyroglyphidae</taxon>
        <taxon>Pyroglyphinae</taxon>
        <taxon>Euroglyphus</taxon>
    </lineage>
</organism>
<gene>
    <name evidence="1" type="ORF">BLA29_010630</name>
</gene>
<dbReference type="InterPro" id="IPR052750">
    <property type="entry name" value="GH18_Chitinase"/>
</dbReference>
<evidence type="ECO:0000313" key="2">
    <source>
        <dbReference type="Proteomes" id="UP000194236"/>
    </source>
</evidence>
<name>A0A1Y3B3Y4_EURMA</name>
<sequence>MPFDDAQNIDDILANSGVKQFILAFVLAPTDGQDCIPVWNGHRNRLISDDTFIVEMIDKIRNAGGDVSISFGGAFGIELGHVCKTAEQLAAAYQLVIDKYRLTHIDLDIEGDSLGAVEDERRRFEAIKILKNNARQNGRKLFVSLTLPTTAMGINDAGKEEIRLALQQQAEIDLYSLM</sequence>
<keyword evidence="2" id="KW-1185">Reference proteome</keyword>
<dbReference type="EMBL" id="MUJZ01044675">
    <property type="protein sequence ID" value="OTF74917.1"/>
    <property type="molecule type" value="Genomic_DNA"/>
</dbReference>
<evidence type="ECO:0000313" key="1">
    <source>
        <dbReference type="EMBL" id="OTF74917.1"/>
    </source>
</evidence>
<dbReference type="AlphaFoldDB" id="A0A1Y3B3Y4"/>
<evidence type="ECO:0008006" key="3">
    <source>
        <dbReference type="Google" id="ProtNLM"/>
    </source>
</evidence>
<proteinExistence type="predicted"/>
<dbReference type="InterPro" id="IPR017853">
    <property type="entry name" value="GH"/>
</dbReference>
<protein>
    <recommendedName>
        <fullName evidence="3">Chitinase</fullName>
    </recommendedName>
</protein>